<sequence length="350" mass="39425">MLFVLLYSCAFLAIGGHGQSVLPNYPWPVYHQRYLQTGFCEYSFLISAQNSDGVCLLPANISTRLQEIERDRTLEKQRTKHMSTSLGELTEQVHSLTLEVNNTGTELTKLAEDQAEGSVRDEDMARELANVTHATESTRKQIQEIELLQREQSATSLELQQTIEQQNQTIDELKSIVHELKNLVEQQTDTISQYETRLSRLESDTTTTATGGPAVAFSASRTIPLGPVFSHTRVVFDHVYVNIGNSYNPDDGIFTCNTAGAYMFTYFMYKAIEVPQMAVYLVLNNTIQTAVFENNLKMDDESHYSADMSGNSLILQLSVGDTVSVVLRRNDYIYSNNLDKYCTFSGFLLK</sequence>
<dbReference type="SMART" id="SM00110">
    <property type="entry name" value="C1Q"/>
    <property type="match status" value="1"/>
</dbReference>
<dbReference type="Gene3D" id="2.60.120.40">
    <property type="match status" value="1"/>
</dbReference>
<feature type="signal peptide" evidence="5">
    <location>
        <begin position="1"/>
        <end position="18"/>
    </location>
</feature>
<dbReference type="InterPro" id="IPR008983">
    <property type="entry name" value="Tumour_necrosis_fac-like_dom"/>
</dbReference>
<dbReference type="PANTHER" id="PTHR22923">
    <property type="entry name" value="CEREBELLIN-RELATED"/>
    <property type="match status" value="1"/>
</dbReference>
<keyword evidence="3 5" id="KW-0732">Signal</keyword>
<dbReference type="SUPFAM" id="SSF49842">
    <property type="entry name" value="TNF-like"/>
    <property type="match status" value="1"/>
</dbReference>
<feature type="domain" description="C1q" evidence="6">
    <location>
        <begin position="210"/>
        <end position="350"/>
    </location>
</feature>
<dbReference type="Pfam" id="PF00386">
    <property type="entry name" value="C1q"/>
    <property type="match status" value="1"/>
</dbReference>
<feature type="coiled-coil region" evidence="4">
    <location>
        <begin position="156"/>
        <end position="204"/>
    </location>
</feature>
<reference evidence="7" key="1">
    <citation type="journal article" date="2020" name="Nat. Ecol. Evol.">
        <title>Deeply conserved synteny resolves early events in vertebrate evolution.</title>
        <authorList>
            <person name="Simakov O."/>
            <person name="Marletaz F."/>
            <person name="Yue J.X."/>
            <person name="O'Connell B."/>
            <person name="Jenkins J."/>
            <person name="Brandt A."/>
            <person name="Calef R."/>
            <person name="Tung C.H."/>
            <person name="Huang T.K."/>
            <person name="Schmutz J."/>
            <person name="Satoh N."/>
            <person name="Yu J.K."/>
            <person name="Putnam N.H."/>
            <person name="Green R.E."/>
            <person name="Rokhsar D.S."/>
        </authorList>
    </citation>
    <scope>NUCLEOTIDE SEQUENCE [LARGE SCALE GENOMIC DNA]</scope>
    <source>
        <strain evidence="7">S238N-H82</strain>
    </source>
</reference>
<reference evidence="8" key="2">
    <citation type="submission" date="2025-08" db="UniProtKB">
        <authorList>
            <consortium name="RefSeq"/>
        </authorList>
    </citation>
    <scope>IDENTIFICATION</scope>
    <source>
        <strain evidence="8">S238N-H82</strain>
        <tissue evidence="8">Testes</tissue>
    </source>
</reference>
<keyword evidence="7" id="KW-1185">Reference proteome</keyword>
<evidence type="ECO:0000313" key="8">
    <source>
        <dbReference type="RefSeq" id="XP_035693266.1"/>
    </source>
</evidence>
<evidence type="ECO:0000256" key="2">
    <source>
        <dbReference type="ARBA" id="ARBA00022525"/>
    </source>
</evidence>
<evidence type="ECO:0000256" key="5">
    <source>
        <dbReference type="SAM" id="SignalP"/>
    </source>
</evidence>
<keyword evidence="2" id="KW-0964">Secreted</keyword>
<evidence type="ECO:0000256" key="1">
    <source>
        <dbReference type="ARBA" id="ARBA00004613"/>
    </source>
</evidence>
<gene>
    <name evidence="8" type="primary">LOC118427536</name>
</gene>
<proteinExistence type="predicted"/>
<dbReference type="KEGG" id="bfo:118427536"/>
<evidence type="ECO:0000259" key="6">
    <source>
        <dbReference type="PROSITE" id="PS50871"/>
    </source>
</evidence>
<evidence type="ECO:0000256" key="4">
    <source>
        <dbReference type="SAM" id="Coils"/>
    </source>
</evidence>
<keyword evidence="4" id="KW-0175">Coiled coil</keyword>
<dbReference type="PRINTS" id="PR00007">
    <property type="entry name" value="COMPLEMNTC1Q"/>
</dbReference>
<dbReference type="PANTHER" id="PTHR22923:SF102">
    <property type="entry name" value="CEREBELLIN 13-RELATED"/>
    <property type="match status" value="1"/>
</dbReference>
<feature type="chain" id="PRO_5039886457" evidence="5">
    <location>
        <begin position="19"/>
        <end position="350"/>
    </location>
</feature>
<name>A0A9J7M1Z1_BRAFL</name>
<dbReference type="Proteomes" id="UP000001554">
    <property type="component" value="Chromosome 12"/>
</dbReference>
<evidence type="ECO:0000256" key="3">
    <source>
        <dbReference type="ARBA" id="ARBA00022729"/>
    </source>
</evidence>
<dbReference type="OrthoDB" id="6088199at2759"/>
<dbReference type="GO" id="GO:0005576">
    <property type="term" value="C:extracellular region"/>
    <property type="evidence" value="ECO:0007669"/>
    <property type="project" value="UniProtKB-SubCell"/>
</dbReference>
<dbReference type="Gene3D" id="1.10.287.1490">
    <property type="match status" value="1"/>
</dbReference>
<dbReference type="InterPro" id="IPR050822">
    <property type="entry name" value="Cerebellin_Synaptic_Org"/>
</dbReference>
<dbReference type="RefSeq" id="XP_035693266.1">
    <property type="nucleotide sequence ID" value="XM_035837373.1"/>
</dbReference>
<dbReference type="AlphaFoldDB" id="A0A9J7M1Z1"/>
<organism evidence="7 8">
    <name type="scientific">Branchiostoma floridae</name>
    <name type="common">Florida lancelet</name>
    <name type="synonym">Amphioxus</name>
    <dbReference type="NCBI Taxonomy" id="7739"/>
    <lineage>
        <taxon>Eukaryota</taxon>
        <taxon>Metazoa</taxon>
        <taxon>Chordata</taxon>
        <taxon>Cephalochordata</taxon>
        <taxon>Leptocardii</taxon>
        <taxon>Amphioxiformes</taxon>
        <taxon>Branchiostomatidae</taxon>
        <taxon>Branchiostoma</taxon>
    </lineage>
</organism>
<dbReference type="GeneID" id="118427536"/>
<comment type="subcellular location">
    <subcellularLocation>
        <location evidence="1">Secreted</location>
    </subcellularLocation>
</comment>
<dbReference type="PROSITE" id="PS50871">
    <property type="entry name" value="C1Q"/>
    <property type="match status" value="1"/>
</dbReference>
<protein>
    <submittedName>
        <fullName evidence="8">Uncharacterized protein LOC118427536</fullName>
    </submittedName>
</protein>
<evidence type="ECO:0000313" key="7">
    <source>
        <dbReference type="Proteomes" id="UP000001554"/>
    </source>
</evidence>
<dbReference type="InterPro" id="IPR001073">
    <property type="entry name" value="C1q_dom"/>
</dbReference>
<dbReference type="OMA" id="VPQMAVY"/>
<accession>A0A9J7M1Z1</accession>